<sequence>APVTPEYAAEIGADGYAPDAGSAAVKSKELVTA</sequence>
<dbReference type="Proteomes" id="UP000440004">
    <property type="component" value="Unassembled WGS sequence"/>
</dbReference>
<feature type="non-terminal residue" evidence="1">
    <location>
        <position position="1"/>
    </location>
</feature>
<organism evidence="1 2">
    <name type="scientific">Alkalibaculum sporogenes</name>
    <dbReference type="NCBI Taxonomy" id="2655001"/>
    <lineage>
        <taxon>Bacteria</taxon>
        <taxon>Bacillati</taxon>
        <taxon>Bacillota</taxon>
        <taxon>Clostridia</taxon>
        <taxon>Eubacteriales</taxon>
        <taxon>Eubacteriaceae</taxon>
        <taxon>Alkalibaculum</taxon>
    </lineage>
</organism>
<evidence type="ECO:0000313" key="1">
    <source>
        <dbReference type="EMBL" id="MPW24379.1"/>
    </source>
</evidence>
<dbReference type="EMBL" id="WHNX01000001">
    <property type="protein sequence ID" value="MPW24379.1"/>
    <property type="molecule type" value="Genomic_DNA"/>
</dbReference>
<comment type="caution">
    <text evidence="1">The sequence shown here is derived from an EMBL/GenBank/DDBJ whole genome shotgun (WGS) entry which is preliminary data.</text>
</comment>
<gene>
    <name evidence="1" type="ORF">GC105_01050</name>
</gene>
<name>A0A6A7K4J7_9FIRM</name>
<accession>A0A6A7K4J7</accession>
<protein>
    <submittedName>
        <fullName evidence="1">Cobalamin-binding protein</fullName>
    </submittedName>
</protein>
<proteinExistence type="predicted"/>
<keyword evidence="2" id="KW-1185">Reference proteome</keyword>
<dbReference type="AlphaFoldDB" id="A0A6A7K4J7"/>
<reference evidence="1 2" key="1">
    <citation type="submission" date="2019-10" db="EMBL/GenBank/DDBJ databases">
        <title>Alkalibaculum tamaniensis sp.nov., a new alkaliphilic acetogen, isolated on methoxylated aromatics from a mud volcano.</title>
        <authorList>
            <person name="Khomyakova M.A."/>
            <person name="Merkel A.Y."/>
            <person name="Bonch-Osmolovskaya E.A."/>
            <person name="Slobodkin A.I."/>
        </authorList>
    </citation>
    <scope>NUCLEOTIDE SEQUENCE [LARGE SCALE GENOMIC DNA]</scope>
    <source>
        <strain evidence="1 2">M08DMB</strain>
    </source>
</reference>
<evidence type="ECO:0000313" key="2">
    <source>
        <dbReference type="Proteomes" id="UP000440004"/>
    </source>
</evidence>